<keyword evidence="17" id="KW-1185">Reference proteome</keyword>
<evidence type="ECO:0000256" key="8">
    <source>
        <dbReference type="ARBA" id="ARBA00022967"/>
    </source>
</evidence>
<feature type="region of interest" description="Disordered" evidence="12">
    <location>
        <begin position="1"/>
        <end position="57"/>
    </location>
</feature>
<evidence type="ECO:0000256" key="9">
    <source>
        <dbReference type="ARBA" id="ARBA00022989"/>
    </source>
</evidence>
<dbReference type="InterPro" id="IPR011527">
    <property type="entry name" value="ABC1_TM_dom"/>
</dbReference>
<evidence type="ECO:0000256" key="6">
    <source>
        <dbReference type="ARBA" id="ARBA00022741"/>
    </source>
</evidence>
<proteinExistence type="inferred from homology"/>
<feature type="domain" description="ABC transmembrane type-1" evidence="15">
    <location>
        <begin position="80"/>
        <end position="376"/>
    </location>
</feature>
<evidence type="ECO:0000256" key="11">
    <source>
        <dbReference type="ARBA" id="ARBA00023180"/>
    </source>
</evidence>
<feature type="transmembrane region" description="Helical" evidence="13">
    <location>
        <begin position="135"/>
        <end position="157"/>
    </location>
</feature>
<dbReference type="Proteomes" id="UP000245591">
    <property type="component" value="Unassembled WGS sequence"/>
</dbReference>
<dbReference type="CDD" id="cd18577">
    <property type="entry name" value="ABC_6TM_Pgp_ABCB1_D1_like"/>
    <property type="match status" value="1"/>
</dbReference>
<dbReference type="PROSITE" id="PS50893">
    <property type="entry name" value="ABC_TRANSPORTER_2"/>
    <property type="match status" value="2"/>
</dbReference>
<gene>
    <name evidence="16" type="ORF">BB558_001656</name>
</gene>
<dbReference type="PROSITE" id="PS50929">
    <property type="entry name" value="ABC_TM1F"/>
    <property type="match status" value="2"/>
</dbReference>
<dbReference type="SUPFAM" id="SSF52540">
    <property type="entry name" value="P-loop containing nucleoside triphosphate hydrolases"/>
    <property type="match status" value="2"/>
</dbReference>
<dbReference type="PROSITE" id="PS00211">
    <property type="entry name" value="ABC_TRANSPORTER_1"/>
    <property type="match status" value="2"/>
</dbReference>
<evidence type="ECO:0000313" key="17">
    <source>
        <dbReference type="Proteomes" id="UP000245591"/>
    </source>
</evidence>
<feature type="transmembrane region" description="Helical" evidence="13">
    <location>
        <begin position="313"/>
        <end position="335"/>
    </location>
</feature>
<keyword evidence="5" id="KW-0677">Repeat</keyword>
<dbReference type="InterPro" id="IPR036640">
    <property type="entry name" value="ABC1_TM_sf"/>
</dbReference>
<dbReference type="GO" id="GO:0016887">
    <property type="term" value="F:ATP hydrolysis activity"/>
    <property type="evidence" value="ECO:0007669"/>
    <property type="project" value="InterPro"/>
</dbReference>
<evidence type="ECO:0000256" key="10">
    <source>
        <dbReference type="ARBA" id="ARBA00023136"/>
    </source>
</evidence>
<dbReference type="InterPro" id="IPR003593">
    <property type="entry name" value="AAA+_ATPase"/>
</dbReference>
<dbReference type="InterPro" id="IPR003439">
    <property type="entry name" value="ABC_transporter-like_ATP-bd"/>
</dbReference>
<keyword evidence="9 13" id="KW-1133">Transmembrane helix</keyword>
<sequence length="1301" mass="143120">MTKEVNSPTEDTVPNTEKYPENTPPQTSLQVKDDQQKKPKGFKRFFKKKSPEEPNKNKIPPVSFSALYRFATPGEKLMLAVGFFCSICAGGGMPLMTIFFSNAAGAFISYNYYIQLGQSKIAEDALKKVVYHNSLIFVLVAIAMFIISYGQSAIFSVTAERQTLRIREAYYKSVLKQDMAWFDKTATGDLTTRISSDVSLIQDGIGVKASYMVQYLTTFVGGFVIAFVRGYKMALVIVSLVPLIGLIATIMGKNVSKLTKQVQDHYAKSGAIANEVLSSMRTVMAFNGQKRELQRFDENNAKAGNSEILKARFLSLGLAGIFAMIYVMYSLGFWYGAKIIRDGQSTPAKVLNVFFALIIGSSSLGGSTPSISAITSARGAAATVFEIIDRESPINPLDTESGIKVDGFKGEIEIENITFSYPTRTEVKALKSFSIKVKPGEKVALVGESGCGKSTTVSLIQRFYDPLEGSVKIDGVDIREYNVASLRQNIGLVSQEPVLFDTSIYQNIAWGAKDFDTNPPSLEQVIQACKDANIHKFIDSLPQKYETIVGERGAQLSGGQKQRIAIARALIRNPQILLLDEATSALDTESERLVQDALDKNTINRTTITIAHRLSTIKDSDRIYVVSSGSVIESGTHSELYNLGGAYTALVNAQNIKKADTNLNTEGAVDKDIEKKIIARRVTTVYKGPDSDISLDKEKGENKAEKPDKNSVGIFYKLFKKHSNLLSSWIPGSVGSIIDGTMFPLFSIFFSKMLVAFGEPDLVKQKKETNNYALLFLVFGVITFITISSRVYFFTVGSQKMSRKLRYDLFNNIVNQDSEFFDDKINGTGALTTRLSSEPNDIFKFGSDAFPMLMNSAASLLTGVTIALIRSWKYALVILAVIPIIMYSQSQKMKAVIGRTKESKKVIEEGAKTAAETITNIRTVASLNREKTFINIFNNNNTIPHKLAVKNCYLDGISYGFAQSSVFLIYSFAFYIGALFIIKGIMSSEQMFNTLYAIVFASVALGRSAQYLGFVPNAVVSGVRYTKALEISPKINVKDENGESPNEITGTVNTKDAEFTYPSRPDVKILKGVSLKVKPGQTVALVGQTVALVGSSGSGKSTIINLILRLYDVENGSVNVEDIDVRNWKLSDLRNHPSLVSQEPVLFDYPASENIRYGRPDATQFEVEQAAKAANIHNMLMNMPDGYETRVGGNGSQLSGGQKQRIAIARALLRNPRLLLLDEATSALDTESEKIVQEALDKASEGRTTISIAHRLSTIQNADWIYVFDSGNIVEQGTHSSLIHQQGVYFSLVKQQSLEVN</sequence>
<feature type="transmembrane region" description="Helical" evidence="13">
    <location>
        <begin position="209"/>
        <end position="228"/>
    </location>
</feature>
<dbReference type="Gene3D" id="3.40.50.300">
    <property type="entry name" value="P-loop containing nucleotide triphosphate hydrolases"/>
    <property type="match status" value="2"/>
</dbReference>
<evidence type="ECO:0000256" key="3">
    <source>
        <dbReference type="ARBA" id="ARBA00022448"/>
    </source>
</evidence>
<dbReference type="Pfam" id="PF00664">
    <property type="entry name" value="ABC_membrane"/>
    <property type="match status" value="2"/>
</dbReference>
<evidence type="ECO:0000256" key="13">
    <source>
        <dbReference type="SAM" id="Phobius"/>
    </source>
</evidence>
<dbReference type="Gene3D" id="1.20.1560.10">
    <property type="entry name" value="ABC transporter type 1, transmembrane domain"/>
    <property type="match status" value="1"/>
</dbReference>
<evidence type="ECO:0000256" key="1">
    <source>
        <dbReference type="ARBA" id="ARBA00004141"/>
    </source>
</evidence>
<evidence type="ECO:0000259" key="14">
    <source>
        <dbReference type="PROSITE" id="PS50893"/>
    </source>
</evidence>
<keyword evidence="8" id="KW-1278">Translocase</keyword>
<keyword evidence="7" id="KW-0067">ATP-binding</keyword>
<dbReference type="FunFam" id="1.20.1560.10:FF:000018">
    <property type="entry name" value="ATP-binding cassette subfamily B member 11"/>
    <property type="match status" value="1"/>
</dbReference>
<feature type="transmembrane region" description="Helical" evidence="13">
    <location>
        <begin position="874"/>
        <end position="890"/>
    </location>
</feature>
<organism evidence="16 17">
    <name type="scientific">Smittium angustum</name>
    <dbReference type="NCBI Taxonomy" id="133377"/>
    <lineage>
        <taxon>Eukaryota</taxon>
        <taxon>Fungi</taxon>
        <taxon>Fungi incertae sedis</taxon>
        <taxon>Zoopagomycota</taxon>
        <taxon>Kickxellomycotina</taxon>
        <taxon>Harpellomycetes</taxon>
        <taxon>Harpellales</taxon>
        <taxon>Legeriomycetaceae</taxon>
        <taxon>Smittium</taxon>
    </lineage>
</organism>
<evidence type="ECO:0000256" key="2">
    <source>
        <dbReference type="ARBA" id="ARBA00007577"/>
    </source>
</evidence>
<dbReference type="PANTHER" id="PTHR43394">
    <property type="entry name" value="ATP-DEPENDENT PERMEASE MDL1, MITOCHONDRIAL"/>
    <property type="match status" value="1"/>
</dbReference>
<dbReference type="SUPFAM" id="SSF90123">
    <property type="entry name" value="ABC transporter transmembrane region"/>
    <property type="match status" value="2"/>
</dbReference>
<feature type="transmembrane region" description="Helical" evidence="13">
    <location>
        <begin position="772"/>
        <end position="793"/>
    </location>
</feature>
<evidence type="ECO:0000256" key="5">
    <source>
        <dbReference type="ARBA" id="ARBA00022737"/>
    </source>
</evidence>
<keyword evidence="11" id="KW-0325">Glycoprotein</keyword>
<dbReference type="Pfam" id="PF00005">
    <property type="entry name" value="ABC_tran"/>
    <property type="match status" value="2"/>
</dbReference>
<keyword evidence="10 13" id="KW-0472">Membrane</keyword>
<protein>
    <submittedName>
        <fullName evidence="16">Uncharacterized protein</fullName>
    </submittedName>
</protein>
<dbReference type="PANTHER" id="PTHR43394:SF27">
    <property type="entry name" value="ATP-DEPENDENT TRANSLOCASE ABCB1-LIKE"/>
    <property type="match status" value="1"/>
</dbReference>
<dbReference type="GO" id="GO:0090374">
    <property type="term" value="P:oligopeptide export from mitochondrion"/>
    <property type="evidence" value="ECO:0007669"/>
    <property type="project" value="TreeGrafter"/>
</dbReference>
<accession>A0A2U1JAR0</accession>
<dbReference type="InterPro" id="IPR027417">
    <property type="entry name" value="P-loop_NTPase"/>
</dbReference>
<dbReference type="GO" id="GO:0005524">
    <property type="term" value="F:ATP binding"/>
    <property type="evidence" value="ECO:0007669"/>
    <property type="project" value="UniProtKB-KW"/>
</dbReference>
<feature type="compositionally biased region" description="Polar residues" evidence="12">
    <location>
        <begin position="1"/>
        <end position="15"/>
    </location>
</feature>
<comment type="similarity">
    <text evidence="2">Belongs to the ABC transporter superfamily. ABCB family. Multidrug resistance exporter (TC 3.A.1.201) subfamily.</text>
</comment>
<evidence type="ECO:0000313" key="16">
    <source>
        <dbReference type="EMBL" id="PWA02210.1"/>
    </source>
</evidence>
<keyword evidence="3" id="KW-0813">Transport</keyword>
<dbReference type="InterPro" id="IPR039421">
    <property type="entry name" value="Type_1_exporter"/>
</dbReference>
<comment type="caution">
    <text evidence="16">The sequence shown here is derived from an EMBL/GenBank/DDBJ whole genome shotgun (WGS) entry which is preliminary data.</text>
</comment>
<feature type="domain" description="ABC transporter" evidence="14">
    <location>
        <begin position="412"/>
        <end position="653"/>
    </location>
</feature>
<dbReference type="CDD" id="cd18578">
    <property type="entry name" value="ABC_6TM_Pgp_ABCB1_D2_like"/>
    <property type="match status" value="1"/>
</dbReference>
<dbReference type="FunFam" id="3.40.50.300:FF:000479">
    <property type="entry name" value="Multidrug resistance protein 1A"/>
    <property type="match status" value="2"/>
</dbReference>
<dbReference type="EMBL" id="MBFU01000095">
    <property type="protein sequence ID" value="PWA02210.1"/>
    <property type="molecule type" value="Genomic_DNA"/>
</dbReference>
<dbReference type="CDD" id="cd03249">
    <property type="entry name" value="ABC_MTABC3_MDL1_MDL2"/>
    <property type="match status" value="2"/>
</dbReference>
<dbReference type="SMART" id="SM00382">
    <property type="entry name" value="AAA"/>
    <property type="match status" value="2"/>
</dbReference>
<feature type="transmembrane region" description="Helical" evidence="13">
    <location>
        <begin position="234"/>
        <end position="252"/>
    </location>
</feature>
<feature type="transmembrane region" description="Helical" evidence="13">
    <location>
        <begin position="961"/>
        <end position="982"/>
    </location>
</feature>
<feature type="transmembrane region" description="Helical" evidence="13">
    <location>
        <begin position="729"/>
        <end position="751"/>
    </location>
</feature>
<dbReference type="GO" id="GO:0005743">
    <property type="term" value="C:mitochondrial inner membrane"/>
    <property type="evidence" value="ECO:0007669"/>
    <property type="project" value="TreeGrafter"/>
</dbReference>
<feature type="transmembrane region" description="Helical" evidence="13">
    <location>
        <begin position="77"/>
        <end position="100"/>
    </location>
</feature>
<evidence type="ECO:0000256" key="4">
    <source>
        <dbReference type="ARBA" id="ARBA00022692"/>
    </source>
</evidence>
<feature type="domain" description="ABC transporter" evidence="14">
    <location>
        <begin position="1052"/>
        <end position="1295"/>
    </location>
</feature>
<dbReference type="GO" id="GO:0015421">
    <property type="term" value="F:ABC-type oligopeptide transporter activity"/>
    <property type="evidence" value="ECO:0007669"/>
    <property type="project" value="TreeGrafter"/>
</dbReference>
<evidence type="ECO:0000259" key="15">
    <source>
        <dbReference type="PROSITE" id="PS50929"/>
    </source>
</evidence>
<keyword evidence="6" id="KW-0547">Nucleotide-binding</keyword>
<feature type="domain" description="ABC transmembrane type-1" evidence="15">
    <location>
        <begin position="732"/>
        <end position="1017"/>
    </location>
</feature>
<dbReference type="InterPro" id="IPR017871">
    <property type="entry name" value="ABC_transporter-like_CS"/>
</dbReference>
<keyword evidence="4 13" id="KW-0812">Transmembrane</keyword>
<evidence type="ECO:0000256" key="12">
    <source>
        <dbReference type="SAM" id="MobiDB-lite"/>
    </source>
</evidence>
<comment type="subcellular location">
    <subcellularLocation>
        <location evidence="1">Membrane</location>
        <topology evidence="1">Multi-pass membrane protein</topology>
    </subcellularLocation>
</comment>
<evidence type="ECO:0000256" key="7">
    <source>
        <dbReference type="ARBA" id="ARBA00022840"/>
    </source>
</evidence>
<feature type="compositionally biased region" description="Basic residues" evidence="12">
    <location>
        <begin position="38"/>
        <end position="48"/>
    </location>
</feature>
<reference evidence="16 17" key="1">
    <citation type="journal article" date="2018" name="MBio">
        <title>Comparative Genomics Reveals the Core Gene Toolbox for the Fungus-Insect Symbiosis.</title>
        <authorList>
            <person name="Wang Y."/>
            <person name="Stata M."/>
            <person name="Wang W."/>
            <person name="Stajich J.E."/>
            <person name="White M.M."/>
            <person name="Moncalvo J.M."/>
        </authorList>
    </citation>
    <scope>NUCLEOTIDE SEQUENCE [LARGE SCALE GENOMIC DNA]</scope>
    <source>
        <strain evidence="16 17">AUS-126-30</strain>
    </source>
</reference>
<name>A0A2U1JAR0_SMIAN</name>